<proteinExistence type="predicted"/>
<name>A0ACB7SDS9_HYAAI</name>
<keyword evidence="2" id="KW-1185">Reference proteome</keyword>
<reference evidence="1" key="1">
    <citation type="submission" date="2020-05" db="EMBL/GenBank/DDBJ databases">
        <title>Large-scale comparative analyses of tick genomes elucidate their genetic diversity and vector capacities.</title>
        <authorList>
            <person name="Jia N."/>
            <person name="Wang J."/>
            <person name="Shi W."/>
            <person name="Du L."/>
            <person name="Sun Y."/>
            <person name="Zhan W."/>
            <person name="Jiang J."/>
            <person name="Wang Q."/>
            <person name="Zhang B."/>
            <person name="Ji P."/>
            <person name="Sakyi L.B."/>
            <person name="Cui X."/>
            <person name="Yuan T."/>
            <person name="Jiang B."/>
            <person name="Yang W."/>
            <person name="Lam T.T.-Y."/>
            <person name="Chang Q."/>
            <person name="Ding S."/>
            <person name="Wang X."/>
            <person name="Zhu J."/>
            <person name="Ruan X."/>
            <person name="Zhao L."/>
            <person name="Wei J."/>
            <person name="Que T."/>
            <person name="Du C."/>
            <person name="Cheng J."/>
            <person name="Dai P."/>
            <person name="Han X."/>
            <person name="Huang E."/>
            <person name="Gao Y."/>
            <person name="Liu J."/>
            <person name="Shao H."/>
            <person name="Ye R."/>
            <person name="Li L."/>
            <person name="Wei W."/>
            <person name="Wang X."/>
            <person name="Wang C."/>
            <person name="Yang T."/>
            <person name="Huo Q."/>
            <person name="Li W."/>
            <person name="Guo W."/>
            <person name="Chen H."/>
            <person name="Zhou L."/>
            <person name="Ni X."/>
            <person name="Tian J."/>
            <person name="Zhou Y."/>
            <person name="Sheng Y."/>
            <person name="Liu T."/>
            <person name="Pan Y."/>
            <person name="Xia L."/>
            <person name="Li J."/>
            <person name="Zhao F."/>
            <person name="Cao W."/>
        </authorList>
    </citation>
    <scope>NUCLEOTIDE SEQUENCE</scope>
    <source>
        <strain evidence="1">Hyas-2018</strain>
    </source>
</reference>
<accession>A0ACB7SDS9</accession>
<dbReference type="Proteomes" id="UP000821845">
    <property type="component" value="Chromosome 4"/>
</dbReference>
<evidence type="ECO:0000313" key="2">
    <source>
        <dbReference type="Proteomes" id="UP000821845"/>
    </source>
</evidence>
<organism evidence="1 2">
    <name type="scientific">Hyalomma asiaticum</name>
    <name type="common">Tick</name>
    <dbReference type="NCBI Taxonomy" id="266040"/>
    <lineage>
        <taxon>Eukaryota</taxon>
        <taxon>Metazoa</taxon>
        <taxon>Ecdysozoa</taxon>
        <taxon>Arthropoda</taxon>
        <taxon>Chelicerata</taxon>
        <taxon>Arachnida</taxon>
        <taxon>Acari</taxon>
        <taxon>Parasitiformes</taxon>
        <taxon>Ixodida</taxon>
        <taxon>Ixodoidea</taxon>
        <taxon>Ixodidae</taxon>
        <taxon>Hyalomminae</taxon>
        <taxon>Hyalomma</taxon>
    </lineage>
</organism>
<gene>
    <name evidence="1" type="ORF">HPB50_012150</name>
</gene>
<protein>
    <submittedName>
        <fullName evidence="1">Uncharacterized protein</fullName>
    </submittedName>
</protein>
<dbReference type="EMBL" id="CM023484">
    <property type="protein sequence ID" value="KAH6933106.1"/>
    <property type="molecule type" value="Genomic_DNA"/>
</dbReference>
<comment type="caution">
    <text evidence="1">The sequence shown here is derived from an EMBL/GenBank/DDBJ whole genome shotgun (WGS) entry which is preliminary data.</text>
</comment>
<sequence>MSHVNPNSVTGNAQADVPAAPHGRRPVSGGGAAVHAEGSRRLSGNAPLSPAQRILSVIYLSRCCALTEDQHRLLVGAYSNLSSLPAINDTQCLRNMPRCVIYAKERVECLRLRSRYGVNVLSLLEPRESFTLYSRTLGPGKVLCKNSGFSWMIALVVGLSDVLLLANYCYCTFVIIYIVTIWRMPSRPELDPVRRGGVSGGAAAALTTVDNARTTLT</sequence>
<evidence type="ECO:0000313" key="1">
    <source>
        <dbReference type="EMBL" id="KAH6933106.1"/>
    </source>
</evidence>